<dbReference type="RefSeq" id="WP_379290946.1">
    <property type="nucleotide sequence ID" value="NZ_JBHTIU010000089.1"/>
</dbReference>
<keyword evidence="1" id="KW-0472">Membrane</keyword>
<feature type="transmembrane region" description="Helical" evidence="1">
    <location>
        <begin position="7"/>
        <end position="26"/>
    </location>
</feature>
<organism evidence="2 3">
    <name type="scientific">Paenibacillus residui</name>
    <dbReference type="NCBI Taxonomy" id="629724"/>
    <lineage>
        <taxon>Bacteria</taxon>
        <taxon>Bacillati</taxon>
        <taxon>Bacillota</taxon>
        <taxon>Bacilli</taxon>
        <taxon>Bacillales</taxon>
        <taxon>Paenibacillaceae</taxon>
        <taxon>Paenibacillus</taxon>
    </lineage>
</organism>
<keyword evidence="1" id="KW-0812">Transmembrane</keyword>
<proteinExistence type="predicted"/>
<protein>
    <recommendedName>
        <fullName evidence="4">SMODS-associating 2TM beta-strand rich effector domain-containing protein</fullName>
    </recommendedName>
</protein>
<evidence type="ECO:0008006" key="4">
    <source>
        <dbReference type="Google" id="ProtNLM"/>
    </source>
</evidence>
<keyword evidence="3" id="KW-1185">Reference proteome</keyword>
<feature type="transmembrane region" description="Helical" evidence="1">
    <location>
        <begin position="46"/>
        <end position="73"/>
    </location>
</feature>
<reference evidence="3" key="1">
    <citation type="journal article" date="2019" name="Int. J. Syst. Evol. Microbiol.">
        <title>The Global Catalogue of Microorganisms (GCM) 10K type strain sequencing project: providing services to taxonomists for standard genome sequencing and annotation.</title>
        <authorList>
            <consortium name="The Broad Institute Genomics Platform"/>
            <consortium name="The Broad Institute Genome Sequencing Center for Infectious Disease"/>
            <person name="Wu L."/>
            <person name="Ma J."/>
        </authorList>
    </citation>
    <scope>NUCLEOTIDE SEQUENCE [LARGE SCALE GENOMIC DNA]</scope>
    <source>
        <strain evidence="3">CCUG 57263</strain>
    </source>
</reference>
<evidence type="ECO:0000256" key="1">
    <source>
        <dbReference type="SAM" id="Phobius"/>
    </source>
</evidence>
<dbReference type="EMBL" id="JBHTIU010000089">
    <property type="protein sequence ID" value="MFD0871753.1"/>
    <property type="molecule type" value="Genomic_DNA"/>
</dbReference>
<name>A0ABW3DEX1_9BACL</name>
<sequence length="243" mass="27724">MRDRITAIIIKTFSDVLAIWLVFSLANDSLTQLLNAHGFSDPKAVLGIVSAITLAVSGLLIICLELLFFHVLFKPLSIEVGFLSKNNRPLTKEKLKATTNPMDCQADYKLNVEISGGNRLTNLLLNALGSDLVIKYRPDAYDTEISNGWATTPLQNLYKNRSGQVRYYWTDSLRGHNTIDEEDAIILRPELIIKPKRFDVHKCNVDVSLRSSEKRRFLLRAVFFTLKIFLVKYEVKSFRIIFE</sequence>
<keyword evidence="1" id="KW-1133">Transmembrane helix</keyword>
<gene>
    <name evidence="2" type="ORF">ACFQ03_21745</name>
</gene>
<accession>A0ABW3DEX1</accession>
<evidence type="ECO:0000313" key="2">
    <source>
        <dbReference type="EMBL" id="MFD0871753.1"/>
    </source>
</evidence>
<comment type="caution">
    <text evidence="2">The sequence shown here is derived from an EMBL/GenBank/DDBJ whole genome shotgun (WGS) entry which is preliminary data.</text>
</comment>
<dbReference type="Proteomes" id="UP001597120">
    <property type="component" value="Unassembled WGS sequence"/>
</dbReference>
<evidence type="ECO:0000313" key="3">
    <source>
        <dbReference type="Proteomes" id="UP001597120"/>
    </source>
</evidence>